<feature type="coiled-coil region" evidence="1">
    <location>
        <begin position="138"/>
        <end position="191"/>
    </location>
</feature>
<evidence type="ECO:0000256" key="1">
    <source>
        <dbReference type="SAM" id="Coils"/>
    </source>
</evidence>
<evidence type="ECO:0000313" key="2">
    <source>
        <dbReference type="EMBL" id="KDP39781.1"/>
    </source>
</evidence>
<dbReference type="AlphaFoldDB" id="A0A067KUA7"/>
<gene>
    <name evidence="2" type="ORF">JCGZ_04940</name>
</gene>
<reference evidence="2 3" key="1">
    <citation type="journal article" date="2014" name="PLoS ONE">
        <title>Global Analysis of Gene Expression Profiles in Physic Nut (Jatropha curcas L.) Seedlings Exposed to Salt Stress.</title>
        <authorList>
            <person name="Zhang L."/>
            <person name="Zhang C."/>
            <person name="Wu P."/>
            <person name="Chen Y."/>
            <person name="Li M."/>
            <person name="Jiang H."/>
            <person name="Wu G."/>
        </authorList>
    </citation>
    <scope>NUCLEOTIDE SEQUENCE [LARGE SCALE GENOMIC DNA]</scope>
    <source>
        <strain evidence="3">cv. GZQX0401</strain>
        <tissue evidence="2">Young leaves</tissue>
    </source>
</reference>
<keyword evidence="1" id="KW-0175">Coiled coil</keyword>
<proteinExistence type="predicted"/>
<dbReference type="Proteomes" id="UP000027138">
    <property type="component" value="Unassembled WGS sequence"/>
</dbReference>
<dbReference type="OrthoDB" id="671678at2759"/>
<keyword evidence="3" id="KW-1185">Reference proteome</keyword>
<protein>
    <submittedName>
        <fullName evidence="2">Uncharacterized protein</fullName>
    </submittedName>
</protein>
<organism evidence="2 3">
    <name type="scientific">Jatropha curcas</name>
    <name type="common">Barbados nut</name>
    <dbReference type="NCBI Taxonomy" id="180498"/>
    <lineage>
        <taxon>Eukaryota</taxon>
        <taxon>Viridiplantae</taxon>
        <taxon>Streptophyta</taxon>
        <taxon>Embryophyta</taxon>
        <taxon>Tracheophyta</taxon>
        <taxon>Spermatophyta</taxon>
        <taxon>Magnoliopsida</taxon>
        <taxon>eudicotyledons</taxon>
        <taxon>Gunneridae</taxon>
        <taxon>Pentapetalae</taxon>
        <taxon>rosids</taxon>
        <taxon>fabids</taxon>
        <taxon>Malpighiales</taxon>
        <taxon>Euphorbiaceae</taxon>
        <taxon>Crotonoideae</taxon>
        <taxon>Jatropheae</taxon>
        <taxon>Jatropha</taxon>
    </lineage>
</organism>
<evidence type="ECO:0000313" key="3">
    <source>
        <dbReference type="Proteomes" id="UP000027138"/>
    </source>
</evidence>
<sequence length="288" mass="31963">MGSHSDEEMPTLAELSKDEIVEANEAEGELLAIASKYDLAPEYELVRVGLDMRANIPLDDDESMMLYEESLHSGVRFPLFGPLKSFFNEYEITINQLNPNGLRLLCGIAELAHQDGTTLTTQGMAPKKAKGSKLSKVAEAMREKSDAVEIAARDAELERLKEENWDLLCKNKDLEGKAKEMGEELQGLQDQEGSVMEDLVKVCLSLRANILTELKARHPEVDWSWVNDVYPDREDEKDEDVVGDTLSQGCNVDDSLPPRVDTKVSADIHPIFSKGRGTTEGVPSGRDI</sequence>
<name>A0A067KUA7_JATCU</name>
<dbReference type="EMBL" id="KK914346">
    <property type="protein sequence ID" value="KDP39781.1"/>
    <property type="molecule type" value="Genomic_DNA"/>
</dbReference>
<accession>A0A067KUA7</accession>